<name>A0ABN9Q369_9DINO</name>
<dbReference type="EMBL" id="CAUYUJ010002023">
    <property type="protein sequence ID" value="CAK0798808.1"/>
    <property type="molecule type" value="Genomic_DNA"/>
</dbReference>
<comment type="caution">
    <text evidence="2">The sequence shown here is derived from an EMBL/GenBank/DDBJ whole genome shotgun (WGS) entry which is preliminary data.</text>
</comment>
<keyword evidence="3" id="KW-1185">Reference proteome</keyword>
<evidence type="ECO:0000313" key="2">
    <source>
        <dbReference type="EMBL" id="CAK0798808.1"/>
    </source>
</evidence>
<organism evidence="2 3">
    <name type="scientific">Prorocentrum cordatum</name>
    <dbReference type="NCBI Taxonomy" id="2364126"/>
    <lineage>
        <taxon>Eukaryota</taxon>
        <taxon>Sar</taxon>
        <taxon>Alveolata</taxon>
        <taxon>Dinophyceae</taxon>
        <taxon>Prorocentrales</taxon>
        <taxon>Prorocentraceae</taxon>
        <taxon>Prorocentrum</taxon>
    </lineage>
</organism>
<accession>A0ABN9Q369</accession>
<sequence>VVLHLFLMSQNLTTYEYIMNQRFPGEDGGTAGKLRRHIRKLPSCMDWIVFSRCGRRRRPKSSGTQEVRVQSGEAERPVGEANEAVVATSPAAAHGAARLDPERP</sequence>
<feature type="non-terminal residue" evidence="2">
    <location>
        <position position="104"/>
    </location>
</feature>
<feature type="non-terminal residue" evidence="2">
    <location>
        <position position="1"/>
    </location>
</feature>
<gene>
    <name evidence="2" type="ORF">PCOR1329_LOCUS7465</name>
</gene>
<reference evidence="2" key="1">
    <citation type="submission" date="2023-10" db="EMBL/GenBank/DDBJ databases">
        <authorList>
            <person name="Chen Y."/>
            <person name="Shah S."/>
            <person name="Dougan E. K."/>
            <person name="Thang M."/>
            <person name="Chan C."/>
        </authorList>
    </citation>
    <scope>NUCLEOTIDE SEQUENCE [LARGE SCALE GENOMIC DNA]</scope>
</reference>
<feature type="region of interest" description="Disordered" evidence="1">
    <location>
        <begin position="57"/>
        <end position="104"/>
    </location>
</feature>
<evidence type="ECO:0000313" key="3">
    <source>
        <dbReference type="Proteomes" id="UP001189429"/>
    </source>
</evidence>
<protein>
    <submittedName>
        <fullName evidence="2">Uncharacterized protein</fullName>
    </submittedName>
</protein>
<dbReference type="Proteomes" id="UP001189429">
    <property type="component" value="Unassembled WGS sequence"/>
</dbReference>
<proteinExistence type="predicted"/>
<evidence type="ECO:0000256" key="1">
    <source>
        <dbReference type="SAM" id="MobiDB-lite"/>
    </source>
</evidence>